<dbReference type="SUPFAM" id="SSF54631">
    <property type="entry name" value="CBS-domain pair"/>
    <property type="match status" value="1"/>
</dbReference>
<evidence type="ECO:0000313" key="5">
    <source>
        <dbReference type="EMBL" id="GAP41652.1"/>
    </source>
</evidence>
<dbReference type="SUPFAM" id="SSF55021">
    <property type="entry name" value="ACT-like"/>
    <property type="match status" value="1"/>
</dbReference>
<keyword evidence="2" id="KW-0129">CBS domain</keyword>
<name>A0A0S7BWR0_9CHLR</name>
<gene>
    <name evidence="5" type="ORF">ATC1_131646</name>
</gene>
<dbReference type="AlphaFoldDB" id="A0A0S7BWR0"/>
<dbReference type="RefSeq" id="WP_062283309.1">
    <property type="nucleotide sequence ID" value="NZ_DF968181.1"/>
</dbReference>
<dbReference type="EMBL" id="DF968181">
    <property type="protein sequence ID" value="GAP41652.1"/>
    <property type="molecule type" value="Genomic_DNA"/>
</dbReference>
<accession>A0A0S7BWR0</accession>
<dbReference type="InterPro" id="IPR051462">
    <property type="entry name" value="CBS_domain-containing"/>
</dbReference>
<dbReference type="OrthoDB" id="9802114at2"/>
<keyword evidence="1" id="KW-0677">Repeat</keyword>
<protein>
    <submittedName>
        <fullName evidence="5">Protein containing cBS domain</fullName>
    </submittedName>
</protein>
<dbReference type="Proteomes" id="UP000053370">
    <property type="component" value="Unassembled WGS sequence"/>
</dbReference>
<evidence type="ECO:0000259" key="3">
    <source>
        <dbReference type="PROSITE" id="PS51371"/>
    </source>
</evidence>
<dbReference type="Gene3D" id="3.10.580.10">
    <property type="entry name" value="CBS-domain"/>
    <property type="match status" value="1"/>
</dbReference>
<dbReference type="PANTHER" id="PTHR48108:SF34">
    <property type="entry name" value="CBS DOMAIN-CONTAINING PROTEIN YHCV"/>
    <property type="match status" value="1"/>
</dbReference>
<dbReference type="SMART" id="SM00116">
    <property type="entry name" value="CBS"/>
    <property type="match status" value="2"/>
</dbReference>
<dbReference type="InterPro" id="IPR002912">
    <property type="entry name" value="ACT_dom"/>
</dbReference>
<evidence type="ECO:0000256" key="2">
    <source>
        <dbReference type="PROSITE-ProRule" id="PRU00703"/>
    </source>
</evidence>
<dbReference type="InterPro" id="IPR046342">
    <property type="entry name" value="CBS_dom_sf"/>
</dbReference>
<dbReference type="PANTHER" id="PTHR48108">
    <property type="entry name" value="CBS DOMAIN-CONTAINING PROTEIN CBSX2, CHLOROPLASTIC"/>
    <property type="match status" value="1"/>
</dbReference>
<dbReference type="Pfam" id="PF00571">
    <property type="entry name" value="CBS"/>
    <property type="match status" value="2"/>
</dbReference>
<feature type="domain" description="ACT" evidence="4">
    <location>
        <begin position="137"/>
        <end position="206"/>
    </location>
</feature>
<keyword evidence="6" id="KW-1185">Reference proteome</keyword>
<dbReference type="InterPro" id="IPR045865">
    <property type="entry name" value="ACT-like_dom_sf"/>
</dbReference>
<sequence length="206" mass="22997">MLVGSRMTYPVITISPRATLDSANDLINKESIHSLPVVDRQGRLLGLITKDKIDSVLCKNGSTNEVESELLVEDFMMTQVLTVTENTPIEEAARIISDYDIKSLPVIRGNYVVGIITATSLIRIFLEMTGARSQGIRLTLQVEDVPGKIFSIFKKICEMNGNVVSFSTYNSEEKGYKMMTLKIDGIEKYELKQAITPLVYKVADIR</sequence>
<dbReference type="PROSITE" id="PS51671">
    <property type="entry name" value="ACT"/>
    <property type="match status" value="1"/>
</dbReference>
<dbReference type="InterPro" id="IPR000644">
    <property type="entry name" value="CBS_dom"/>
</dbReference>
<reference evidence="5" key="1">
    <citation type="journal article" date="2015" name="Genome Announc.">
        <title>Draft Genome Sequence of Anaerolineae Strain TC1, a Novel Isolate from a Methanogenic Wastewater Treatment System.</title>
        <authorList>
            <person name="Matsuura N."/>
            <person name="Tourlousse D.M."/>
            <person name="Sun L."/>
            <person name="Toyonaga M."/>
            <person name="Kuroda K."/>
            <person name="Ohashi A."/>
            <person name="Cruz R."/>
            <person name="Yamaguchi T."/>
            <person name="Sekiguchi Y."/>
        </authorList>
    </citation>
    <scope>NUCLEOTIDE SEQUENCE [LARGE SCALE GENOMIC DNA]</scope>
    <source>
        <strain evidence="5">TC1</strain>
    </source>
</reference>
<feature type="domain" description="CBS" evidence="3">
    <location>
        <begin position="76"/>
        <end position="133"/>
    </location>
</feature>
<feature type="domain" description="CBS" evidence="3">
    <location>
        <begin position="7"/>
        <end position="63"/>
    </location>
</feature>
<evidence type="ECO:0000259" key="4">
    <source>
        <dbReference type="PROSITE" id="PS51671"/>
    </source>
</evidence>
<evidence type="ECO:0000313" key="6">
    <source>
        <dbReference type="Proteomes" id="UP000053370"/>
    </source>
</evidence>
<organism evidence="5">
    <name type="scientific">Flexilinea flocculi</name>
    <dbReference type="NCBI Taxonomy" id="1678840"/>
    <lineage>
        <taxon>Bacteria</taxon>
        <taxon>Bacillati</taxon>
        <taxon>Chloroflexota</taxon>
        <taxon>Anaerolineae</taxon>
        <taxon>Anaerolineales</taxon>
        <taxon>Anaerolineaceae</taxon>
        <taxon>Flexilinea</taxon>
    </lineage>
</organism>
<dbReference type="PROSITE" id="PS51371">
    <property type="entry name" value="CBS"/>
    <property type="match status" value="2"/>
</dbReference>
<dbReference type="STRING" id="1678840.ATC1_131646"/>
<proteinExistence type="predicted"/>
<evidence type="ECO:0000256" key="1">
    <source>
        <dbReference type="ARBA" id="ARBA00022737"/>
    </source>
</evidence>